<sequence length="115" mass="12634">MYGLGFTLSLSRFLLPPKTSTTTSQFTLPPKRPTGQDATIPIGQSRHSIVDETTKKSPLRLGLSILPVDVASLSKSDISLHPIDEIRVLTYASRLPPRLRLSSLHNSNTITRIAK</sequence>
<keyword evidence="3" id="KW-1185">Reference proteome</keyword>
<comment type="caution">
    <text evidence="2">The sequence shown here is derived from an EMBL/GenBank/DDBJ whole genome shotgun (WGS) entry which is preliminary data.</text>
</comment>
<organism evidence="2 3">
    <name type="scientific">Lactuca virosa</name>
    <dbReference type="NCBI Taxonomy" id="75947"/>
    <lineage>
        <taxon>Eukaryota</taxon>
        <taxon>Viridiplantae</taxon>
        <taxon>Streptophyta</taxon>
        <taxon>Embryophyta</taxon>
        <taxon>Tracheophyta</taxon>
        <taxon>Spermatophyta</taxon>
        <taxon>Magnoliopsida</taxon>
        <taxon>eudicotyledons</taxon>
        <taxon>Gunneridae</taxon>
        <taxon>Pentapetalae</taxon>
        <taxon>asterids</taxon>
        <taxon>campanulids</taxon>
        <taxon>Asterales</taxon>
        <taxon>Asteraceae</taxon>
        <taxon>Cichorioideae</taxon>
        <taxon>Cichorieae</taxon>
        <taxon>Lactucinae</taxon>
        <taxon>Lactuca</taxon>
    </lineage>
</organism>
<evidence type="ECO:0000313" key="3">
    <source>
        <dbReference type="Proteomes" id="UP001157418"/>
    </source>
</evidence>
<reference evidence="2 3" key="1">
    <citation type="submission" date="2022-01" db="EMBL/GenBank/DDBJ databases">
        <authorList>
            <person name="Xiong W."/>
            <person name="Schranz E."/>
        </authorList>
    </citation>
    <scope>NUCLEOTIDE SEQUENCE [LARGE SCALE GENOMIC DNA]</scope>
</reference>
<evidence type="ECO:0000313" key="2">
    <source>
        <dbReference type="EMBL" id="CAH1417281.1"/>
    </source>
</evidence>
<dbReference type="EMBL" id="CAKMRJ010000002">
    <property type="protein sequence ID" value="CAH1417281.1"/>
    <property type="molecule type" value="Genomic_DNA"/>
</dbReference>
<feature type="region of interest" description="Disordered" evidence="1">
    <location>
        <begin position="19"/>
        <end position="40"/>
    </location>
</feature>
<accession>A0AAU9LVD7</accession>
<dbReference type="Proteomes" id="UP001157418">
    <property type="component" value="Unassembled WGS sequence"/>
</dbReference>
<evidence type="ECO:0000256" key="1">
    <source>
        <dbReference type="SAM" id="MobiDB-lite"/>
    </source>
</evidence>
<protein>
    <submittedName>
        <fullName evidence="2">Uncharacterized protein</fullName>
    </submittedName>
</protein>
<name>A0AAU9LVD7_9ASTR</name>
<gene>
    <name evidence="2" type="ORF">LVIROSA_LOCUS4978</name>
</gene>
<dbReference type="AlphaFoldDB" id="A0AAU9LVD7"/>
<proteinExistence type="predicted"/>